<sequence length="77" mass="9087">MYMGEFPALSSFSPIPHRYDGKYMDPVKLVRLLRDQYGPSNFRIDLQLDQYLVYVMPAKLQHATLTDAQINTCRKRY</sequence>
<organism evidence="1 2">
    <name type="scientific">Aspergillus granulosus</name>
    <dbReference type="NCBI Taxonomy" id="176169"/>
    <lineage>
        <taxon>Eukaryota</taxon>
        <taxon>Fungi</taxon>
        <taxon>Dikarya</taxon>
        <taxon>Ascomycota</taxon>
        <taxon>Pezizomycotina</taxon>
        <taxon>Eurotiomycetes</taxon>
        <taxon>Eurotiomycetidae</taxon>
        <taxon>Eurotiales</taxon>
        <taxon>Aspergillaceae</taxon>
        <taxon>Aspergillus</taxon>
        <taxon>Aspergillus subgen. Nidulantes</taxon>
    </lineage>
</organism>
<evidence type="ECO:0000313" key="1">
    <source>
        <dbReference type="EMBL" id="KAL2802394.1"/>
    </source>
</evidence>
<keyword evidence="2" id="KW-1185">Reference proteome</keyword>
<comment type="caution">
    <text evidence="1">The sequence shown here is derived from an EMBL/GenBank/DDBJ whole genome shotgun (WGS) entry which is preliminary data.</text>
</comment>
<gene>
    <name evidence="1" type="ORF">BJX63DRAFT_415167</name>
</gene>
<accession>A0ABR4GV00</accession>
<evidence type="ECO:0000313" key="2">
    <source>
        <dbReference type="Proteomes" id="UP001610334"/>
    </source>
</evidence>
<dbReference type="Proteomes" id="UP001610334">
    <property type="component" value="Unassembled WGS sequence"/>
</dbReference>
<protein>
    <submittedName>
        <fullName evidence="1">Uncharacterized protein</fullName>
    </submittedName>
</protein>
<name>A0ABR4GV00_9EURO</name>
<reference evidence="1 2" key="1">
    <citation type="submission" date="2024-07" db="EMBL/GenBank/DDBJ databases">
        <title>Section-level genome sequencing and comparative genomics of Aspergillus sections Usti and Cavernicolus.</title>
        <authorList>
            <consortium name="Lawrence Berkeley National Laboratory"/>
            <person name="Nybo J.L."/>
            <person name="Vesth T.C."/>
            <person name="Theobald S."/>
            <person name="Frisvad J.C."/>
            <person name="Larsen T.O."/>
            <person name="Kjaerboelling I."/>
            <person name="Rothschild-Mancinelli K."/>
            <person name="Lyhne E.K."/>
            <person name="Kogle M.E."/>
            <person name="Barry K."/>
            <person name="Clum A."/>
            <person name="Na H."/>
            <person name="Ledsgaard L."/>
            <person name="Lin J."/>
            <person name="Lipzen A."/>
            <person name="Kuo A."/>
            <person name="Riley R."/>
            <person name="Mondo S."/>
            <person name="Labutti K."/>
            <person name="Haridas S."/>
            <person name="Pangalinan J."/>
            <person name="Salamov A.A."/>
            <person name="Simmons B.A."/>
            <person name="Magnuson J.K."/>
            <person name="Chen J."/>
            <person name="Drula E."/>
            <person name="Henrissat B."/>
            <person name="Wiebenga A."/>
            <person name="Lubbers R.J."/>
            <person name="Gomes A.C."/>
            <person name="Makela M.R."/>
            <person name="Stajich J."/>
            <person name="Grigoriev I.V."/>
            <person name="Mortensen U.H."/>
            <person name="De Vries R.P."/>
            <person name="Baker S.E."/>
            <person name="Andersen M.R."/>
        </authorList>
    </citation>
    <scope>NUCLEOTIDE SEQUENCE [LARGE SCALE GENOMIC DNA]</scope>
    <source>
        <strain evidence="1 2">CBS 588.65</strain>
    </source>
</reference>
<proteinExistence type="predicted"/>
<dbReference type="EMBL" id="JBFXLT010000186">
    <property type="protein sequence ID" value="KAL2802394.1"/>
    <property type="molecule type" value="Genomic_DNA"/>
</dbReference>